<dbReference type="AlphaFoldDB" id="W9YGI3"/>
<dbReference type="PANTHER" id="PTHR34693">
    <property type="entry name" value="PROTEIN PAR32"/>
    <property type="match status" value="1"/>
</dbReference>
<feature type="compositionally biased region" description="Low complexity" evidence="1">
    <location>
        <begin position="142"/>
        <end position="157"/>
    </location>
</feature>
<proteinExistence type="predicted"/>
<evidence type="ECO:0000313" key="2">
    <source>
        <dbReference type="EMBL" id="EXJ88790.1"/>
    </source>
</evidence>
<dbReference type="InterPro" id="IPR022024">
    <property type="entry name" value="DUF3602"/>
</dbReference>
<reference evidence="2 3" key="1">
    <citation type="submission" date="2013-03" db="EMBL/GenBank/DDBJ databases">
        <title>The Genome Sequence of Capronia epimyces CBS 606.96.</title>
        <authorList>
            <consortium name="The Broad Institute Genomics Platform"/>
            <person name="Cuomo C."/>
            <person name="de Hoog S."/>
            <person name="Gorbushina A."/>
            <person name="Walker B."/>
            <person name="Young S.K."/>
            <person name="Zeng Q."/>
            <person name="Gargeya S."/>
            <person name="Fitzgerald M."/>
            <person name="Haas B."/>
            <person name="Abouelleil A."/>
            <person name="Allen A.W."/>
            <person name="Alvarado L."/>
            <person name="Arachchi H.M."/>
            <person name="Berlin A.M."/>
            <person name="Chapman S.B."/>
            <person name="Gainer-Dewar J."/>
            <person name="Goldberg J."/>
            <person name="Griggs A."/>
            <person name="Gujja S."/>
            <person name="Hansen M."/>
            <person name="Howarth C."/>
            <person name="Imamovic A."/>
            <person name="Ireland A."/>
            <person name="Larimer J."/>
            <person name="McCowan C."/>
            <person name="Murphy C."/>
            <person name="Pearson M."/>
            <person name="Poon T.W."/>
            <person name="Priest M."/>
            <person name="Roberts A."/>
            <person name="Saif S."/>
            <person name="Shea T."/>
            <person name="Sisk P."/>
            <person name="Sykes S."/>
            <person name="Wortman J."/>
            <person name="Nusbaum C."/>
            <person name="Birren B."/>
        </authorList>
    </citation>
    <scope>NUCLEOTIDE SEQUENCE [LARGE SCALE GENOMIC DNA]</scope>
    <source>
        <strain evidence="2 3">CBS 606.96</strain>
    </source>
</reference>
<organism evidence="2 3">
    <name type="scientific">Capronia epimyces CBS 606.96</name>
    <dbReference type="NCBI Taxonomy" id="1182542"/>
    <lineage>
        <taxon>Eukaryota</taxon>
        <taxon>Fungi</taxon>
        <taxon>Dikarya</taxon>
        <taxon>Ascomycota</taxon>
        <taxon>Pezizomycotina</taxon>
        <taxon>Eurotiomycetes</taxon>
        <taxon>Chaetothyriomycetidae</taxon>
        <taxon>Chaetothyriales</taxon>
        <taxon>Herpotrichiellaceae</taxon>
        <taxon>Capronia</taxon>
    </lineage>
</organism>
<dbReference type="OrthoDB" id="5424462at2759"/>
<sequence>MSVSSSSRRYSIVEPHPSVPPTHYFSTGRGGAGNVTKAPSSVTQGNNASGPASRIWTEAPQTQRKTFIAGRGGAGNVYPASERAIFSFDEELERQLSQERHAAPVYHVGRGGAGNIKASGTSASAHNVLLNGTASARRQSEDSFASFSSQSSESGADQFNRSVKKGIKKMLGVGNHMTA</sequence>
<dbReference type="GeneID" id="19165987"/>
<keyword evidence="3" id="KW-1185">Reference proteome</keyword>
<dbReference type="Proteomes" id="UP000019478">
    <property type="component" value="Unassembled WGS sequence"/>
</dbReference>
<name>W9YGI3_9EURO</name>
<evidence type="ECO:0000256" key="1">
    <source>
        <dbReference type="SAM" id="MobiDB-lite"/>
    </source>
</evidence>
<dbReference type="RefSeq" id="XP_007730187.1">
    <property type="nucleotide sequence ID" value="XM_007731997.1"/>
</dbReference>
<dbReference type="Pfam" id="PF12223">
    <property type="entry name" value="DUF3602"/>
    <property type="match status" value="2"/>
</dbReference>
<evidence type="ECO:0000313" key="3">
    <source>
        <dbReference type="Proteomes" id="UP000019478"/>
    </source>
</evidence>
<feature type="compositionally biased region" description="Low complexity" evidence="1">
    <location>
        <begin position="1"/>
        <end position="10"/>
    </location>
</feature>
<dbReference type="HOGENOM" id="CLU_101051_0_0_1"/>
<gene>
    <name evidence="2" type="ORF">A1O3_01854</name>
</gene>
<accession>W9YGI3</accession>
<protein>
    <submittedName>
        <fullName evidence="2">Uncharacterized protein</fullName>
    </submittedName>
</protein>
<feature type="region of interest" description="Disordered" evidence="1">
    <location>
        <begin position="139"/>
        <end position="161"/>
    </location>
</feature>
<dbReference type="PANTHER" id="PTHR34693:SF2">
    <property type="entry name" value="DUF3602 DOMAIN-CONTAINING PROTEIN"/>
    <property type="match status" value="1"/>
</dbReference>
<dbReference type="EMBL" id="AMGY01000002">
    <property type="protein sequence ID" value="EXJ88790.1"/>
    <property type="molecule type" value="Genomic_DNA"/>
</dbReference>
<dbReference type="eggNOG" id="ENOG502S8NN">
    <property type="taxonomic scope" value="Eukaryota"/>
</dbReference>
<dbReference type="InterPro" id="IPR053203">
    <property type="entry name" value="Cisplatin_resist-associated"/>
</dbReference>
<feature type="region of interest" description="Disordered" evidence="1">
    <location>
        <begin position="1"/>
        <end position="53"/>
    </location>
</feature>
<feature type="compositionally biased region" description="Polar residues" evidence="1">
    <location>
        <begin position="37"/>
        <end position="50"/>
    </location>
</feature>
<comment type="caution">
    <text evidence="2">The sequence shown here is derived from an EMBL/GenBank/DDBJ whole genome shotgun (WGS) entry which is preliminary data.</text>
</comment>